<dbReference type="Gene3D" id="3.30.900.10">
    <property type="entry name" value="HORMA domain"/>
    <property type="match status" value="1"/>
</dbReference>
<evidence type="ECO:0000256" key="3">
    <source>
        <dbReference type="ARBA" id="ARBA00022618"/>
    </source>
</evidence>
<keyword evidence="6" id="KW-0131">Cell cycle</keyword>
<dbReference type="Proteomes" id="UP000717585">
    <property type="component" value="Unassembled WGS sequence"/>
</dbReference>
<reference evidence="8" key="1">
    <citation type="submission" date="2021-05" db="EMBL/GenBank/DDBJ databases">
        <title>A free-living protist that lacks canonical eukaryotic 1 DNA replication and segregation systems.</title>
        <authorList>
            <person name="Salas-Leiva D.E."/>
            <person name="Tromer E.C."/>
            <person name="Curtis B.A."/>
            <person name="Jerlstrom-Hultqvist J."/>
            <person name="Kolisko M."/>
            <person name="Yi Z."/>
            <person name="Salas-Leiva J.S."/>
            <person name="Gallot-Lavallee L."/>
            <person name="Kops G.J.P.L."/>
            <person name="Archibald J.M."/>
            <person name="Simpson A.G.B."/>
            <person name="Roger A.J."/>
        </authorList>
    </citation>
    <scope>NUCLEOTIDE SEQUENCE</scope>
    <source>
        <strain evidence="8">BICM</strain>
    </source>
</reference>
<evidence type="ECO:0000256" key="4">
    <source>
        <dbReference type="ARBA" id="ARBA00022776"/>
    </source>
</evidence>
<dbReference type="EMBL" id="JAHDYR010000038">
    <property type="protein sequence ID" value="KAG9392296.1"/>
    <property type="molecule type" value="Genomic_DNA"/>
</dbReference>
<keyword evidence="3" id="KW-0132">Cell division</keyword>
<dbReference type="Pfam" id="PF02301">
    <property type="entry name" value="HORMA"/>
    <property type="match status" value="1"/>
</dbReference>
<dbReference type="PANTHER" id="PTHR11842:SF11">
    <property type="entry name" value="MITOTIC SPINDLE ASSEMBLY CHECKPOINT PROTEIN MAD2A"/>
    <property type="match status" value="1"/>
</dbReference>
<comment type="similarity">
    <text evidence="2">Belongs to the MAD2 family.</text>
</comment>
<evidence type="ECO:0000256" key="2">
    <source>
        <dbReference type="ARBA" id="ARBA00010348"/>
    </source>
</evidence>
<dbReference type="GO" id="GO:0005737">
    <property type="term" value="C:cytoplasm"/>
    <property type="evidence" value="ECO:0007669"/>
    <property type="project" value="TreeGrafter"/>
</dbReference>
<keyword evidence="4" id="KW-0498">Mitosis</keyword>
<dbReference type="GO" id="GO:0005654">
    <property type="term" value="C:nucleoplasm"/>
    <property type="evidence" value="ECO:0007669"/>
    <property type="project" value="TreeGrafter"/>
</dbReference>
<dbReference type="InterPro" id="IPR045091">
    <property type="entry name" value="Mad2-like"/>
</dbReference>
<feature type="domain" description="HORMA" evidence="7">
    <location>
        <begin position="14"/>
        <end position="198"/>
    </location>
</feature>
<comment type="caution">
    <text evidence="8">The sequence shown here is derived from an EMBL/GenBank/DDBJ whole genome shotgun (WGS) entry which is preliminary data.</text>
</comment>
<accession>A0A8J6ARA5</accession>
<protein>
    <submittedName>
        <fullName evidence="8">Mitotic spindle checkpoint protein MAD2</fullName>
    </submittedName>
</protein>
<dbReference type="AlphaFoldDB" id="A0A8J6ARA5"/>
<evidence type="ECO:0000256" key="5">
    <source>
        <dbReference type="ARBA" id="ARBA00023242"/>
    </source>
</evidence>
<evidence type="ECO:0000313" key="8">
    <source>
        <dbReference type="EMBL" id="KAG9392296.1"/>
    </source>
</evidence>
<evidence type="ECO:0000256" key="1">
    <source>
        <dbReference type="ARBA" id="ARBA00004123"/>
    </source>
</evidence>
<keyword evidence="5" id="KW-0539">Nucleus</keyword>
<dbReference type="GO" id="GO:0051301">
    <property type="term" value="P:cell division"/>
    <property type="evidence" value="ECO:0007669"/>
    <property type="project" value="UniProtKB-KW"/>
</dbReference>
<proteinExistence type="inferred from homology"/>
<gene>
    <name evidence="8" type="ORF">J8273_5285</name>
</gene>
<sequence>MTTAQATKSCITLQGSAQIVSEYLECAVENILFLRGVFPDDHFTRKRLYELNVVTTSDESLKKYLKANIATISSWIESNKVERLVLVLANSTNDETIERWEFDIKTDAQAENDESTTSDKPLKEIQKEIQAVVRQITTSSTFLPTIEVPCSFDIILHTKQGLEMGNEWEISAPKTIDGAVEVKFKSFDTKLHRVETGVCYKPSDDL</sequence>
<organism evidence="8 9">
    <name type="scientific">Carpediemonas membranifera</name>
    <dbReference type="NCBI Taxonomy" id="201153"/>
    <lineage>
        <taxon>Eukaryota</taxon>
        <taxon>Metamonada</taxon>
        <taxon>Carpediemonas-like organisms</taxon>
        <taxon>Carpediemonas</taxon>
    </lineage>
</organism>
<dbReference type="SUPFAM" id="SSF56019">
    <property type="entry name" value="The spindle assembly checkpoint protein mad2"/>
    <property type="match status" value="1"/>
</dbReference>
<evidence type="ECO:0000259" key="7">
    <source>
        <dbReference type="PROSITE" id="PS50815"/>
    </source>
</evidence>
<dbReference type="PROSITE" id="PS50815">
    <property type="entry name" value="HORMA"/>
    <property type="match status" value="1"/>
</dbReference>
<comment type="subcellular location">
    <subcellularLocation>
        <location evidence="1">Nucleus</location>
    </subcellularLocation>
</comment>
<dbReference type="OrthoDB" id="1806at2759"/>
<dbReference type="PANTHER" id="PTHR11842">
    <property type="entry name" value="MITOTIC SPINDLE ASSEMBLY CHECKPOINT PROTEIN MAD2"/>
    <property type="match status" value="1"/>
</dbReference>
<name>A0A8J6ARA5_9EUKA</name>
<dbReference type="InterPro" id="IPR036570">
    <property type="entry name" value="HORMA_dom_sf"/>
</dbReference>
<dbReference type="GO" id="GO:0000776">
    <property type="term" value="C:kinetochore"/>
    <property type="evidence" value="ECO:0007669"/>
    <property type="project" value="TreeGrafter"/>
</dbReference>
<dbReference type="GO" id="GO:0007094">
    <property type="term" value="P:mitotic spindle assembly checkpoint signaling"/>
    <property type="evidence" value="ECO:0007669"/>
    <property type="project" value="TreeGrafter"/>
</dbReference>
<keyword evidence="9" id="KW-1185">Reference proteome</keyword>
<evidence type="ECO:0000256" key="6">
    <source>
        <dbReference type="ARBA" id="ARBA00023306"/>
    </source>
</evidence>
<evidence type="ECO:0000313" key="9">
    <source>
        <dbReference type="Proteomes" id="UP000717585"/>
    </source>
</evidence>
<dbReference type="InterPro" id="IPR003511">
    <property type="entry name" value="HORMA_dom"/>
</dbReference>